<keyword evidence="1" id="KW-0472">Membrane</keyword>
<name>A0A383XQU9_9GAMM</name>
<dbReference type="RefSeq" id="WP_133249263.1">
    <property type="nucleotide sequence ID" value="NZ_QEQK01000015.1"/>
</dbReference>
<evidence type="ECO:0000313" key="2">
    <source>
        <dbReference type="EMBL" id="PWN55003.1"/>
    </source>
</evidence>
<dbReference type="Proteomes" id="UP000251800">
    <property type="component" value="Unassembled WGS sequence"/>
</dbReference>
<evidence type="ECO:0000313" key="3">
    <source>
        <dbReference type="Proteomes" id="UP000251800"/>
    </source>
</evidence>
<protein>
    <submittedName>
        <fullName evidence="2">Uncharacterized protein</fullName>
    </submittedName>
</protein>
<dbReference type="AlphaFoldDB" id="A0A383XQU9"/>
<keyword evidence="3" id="KW-1185">Reference proteome</keyword>
<comment type="caution">
    <text evidence="2">The sequence shown here is derived from an EMBL/GenBank/DDBJ whole genome shotgun (WGS) entry which is preliminary data.</text>
</comment>
<evidence type="ECO:0000256" key="1">
    <source>
        <dbReference type="SAM" id="Phobius"/>
    </source>
</evidence>
<accession>A0A383XQU9</accession>
<feature type="transmembrane region" description="Helical" evidence="1">
    <location>
        <begin position="122"/>
        <end position="145"/>
    </location>
</feature>
<reference evidence="2 3" key="1">
    <citation type="submission" date="2018-05" db="EMBL/GenBank/DDBJ databases">
        <title>Abyssibacter profundi OUC007T gen. nov., sp. nov, a marine bacterium isolated from seawater of the Mariana Trench.</title>
        <authorList>
            <person name="Zhou S."/>
        </authorList>
    </citation>
    <scope>NUCLEOTIDE SEQUENCE [LARGE SCALE GENOMIC DNA]</scope>
    <source>
        <strain evidence="2 3">OUC007</strain>
    </source>
</reference>
<proteinExistence type="predicted"/>
<keyword evidence="1" id="KW-0812">Transmembrane</keyword>
<keyword evidence="1" id="KW-1133">Transmembrane helix</keyword>
<gene>
    <name evidence="2" type="ORF">DEH80_14810</name>
</gene>
<dbReference type="EMBL" id="QEQK01000015">
    <property type="protein sequence ID" value="PWN55003.1"/>
    <property type="molecule type" value="Genomic_DNA"/>
</dbReference>
<sequence>MLDSALVRLLIRLLVLAVVFAGCLLGFAASSFQTLSPAHYPPTMPVVIATGGGAAVLQWDQVDGSPVSLSLSTDASGCLDAFHCVEVSPGQSMIRQRIAGGLAWWQQRIEGMQITQASVFRLTLVMAFPAFLVAAVVSQLVGWWLRRKSRRSAAG</sequence>
<organism evidence="2 3">
    <name type="scientific">Abyssibacter profundi</name>
    <dbReference type="NCBI Taxonomy" id="2182787"/>
    <lineage>
        <taxon>Bacteria</taxon>
        <taxon>Pseudomonadati</taxon>
        <taxon>Pseudomonadota</taxon>
        <taxon>Gammaproteobacteria</taxon>
        <taxon>Chromatiales</taxon>
        <taxon>Oceanococcaceae</taxon>
        <taxon>Abyssibacter</taxon>
    </lineage>
</organism>